<organism evidence="3 4">
    <name type="scientific">Hoyosella rhizosphaerae</name>
    <dbReference type="NCBI Taxonomy" id="1755582"/>
    <lineage>
        <taxon>Bacteria</taxon>
        <taxon>Bacillati</taxon>
        <taxon>Actinomycetota</taxon>
        <taxon>Actinomycetes</taxon>
        <taxon>Mycobacteriales</taxon>
        <taxon>Hoyosellaceae</taxon>
        <taxon>Hoyosella</taxon>
    </lineage>
</organism>
<protein>
    <submittedName>
        <fullName evidence="3">Uncharacterized protein</fullName>
    </submittedName>
</protein>
<sequence length="103" mass="10805">MATYASDLLSLSSQTVAGGIDVLAQAGVTPTGPEFGKASPVAAVIILALAIGLFFLIRSMNKHLNNLPENFEREHPEPDQAIDEGTDKGAVPLEDGVDSEQSQ</sequence>
<keyword evidence="2" id="KW-0472">Membrane</keyword>
<comment type="caution">
    <text evidence="3">The sequence shown here is derived from an EMBL/GenBank/DDBJ whole genome shotgun (WGS) entry which is preliminary data.</text>
</comment>
<reference evidence="3" key="2">
    <citation type="submission" date="2020-09" db="EMBL/GenBank/DDBJ databases">
        <authorList>
            <person name="Sun Q."/>
            <person name="Zhou Y."/>
        </authorList>
    </citation>
    <scope>NUCLEOTIDE SEQUENCE</scope>
    <source>
        <strain evidence="3">CGMCC 1.15478</strain>
    </source>
</reference>
<name>A0A916XF53_9ACTN</name>
<keyword evidence="4" id="KW-1185">Reference proteome</keyword>
<evidence type="ECO:0000313" key="4">
    <source>
        <dbReference type="Proteomes" id="UP000641514"/>
    </source>
</evidence>
<dbReference type="AlphaFoldDB" id="A0A916XF53"/>
<evidence type="ECO:0000256" key="2">
    <source>
        <dbReference type="SAM" id="Phobius"/>
    </source>
</evidence>
<evidence type="ECO:0000256" key="1">
    <source>
        <dbReference type="SAM" id="MobiDB-lite"/>
    </source>
</evidence>
<keyword evidence="2" id="KW-1133">Transmembrane helix</keyword>
<proteinExistence type="predicted"/>
<dbReference type="RefSeq" id="WP_372433580.1">
    <property type="nucleotide sequence ID" value="NZ_BMJH01000002.1"/>
</dbReference>
<feature type="region of interest" description="Disordered" evidence="1">
    <location>
        <begin position="68"/>
        <end position="103"/>
    </location>
</feature>
<dbReference type="Proteomes" id="UP000641514">
    <property type="component" value="Unassembled WGS sequence"/>
</dbReference>
<feature type="transmembrane region" description="Helical" evidence="2">
    <location>
        <begin position="38"/>
        <end position="57"/>
    </location>
</feature>
<dbReference type="EMBL" id="BMJH01000002">
    <property type="protein sequence ID" value="GGC68780.1"/>
    <property type="molecule type" value="Genomic_DNA"/>
</dbReference>
<keyword evidence="2" id="KW-0812">Transmembrane</keyword>
<accession>A0A916XF53</accession>
<reference evidence="3" key="1">
    <citation type="journal article" date="2014" name="Int. J. Syst. Evol. Microbiol.">
        <title>Complete genome sequence of Corynebacterium casei LMG S-19264T (=DSM 44701T), isolated from a smear-ripened cheese.</title>
        <authorList>
            <consortium name="US DOE Joint Genome Institute (JGI-PGF)"/>
            <person name="Walter F."/>
            <person name="Albersmeier A."/>
            <person name="Kalinowski J."/>
            <person name="Ruckert C."/>
        </authorList>
    </citation>
    <scope>NUCLEOTIDE SEQUENCE</scope>
    <source>
        <strain evidence="3">CGMCC 1.15478</strain>
    </source>
</reference>
<evidence type="ECO:0000313" key="3">
    <source>
        <dbReference type="EMBL" id="GGC68780.1"/>
    </source>
</evidence>
<gene>
    <name evidence="3" type="ORF">GCM10011410_21980</name>
</gene>